<dbReference type="AlphaFoldDB" id="A0A915DWY3"/>
<organism evidence="1 2">
    <name type="scientific">Ditylenchus dipsaci</name>
    <dbReference type="NCBI Taxonomy" id="166011"/>
    <lineage>
        <taxon>Eukaryota</taxon>
        <taxon>Metazoa</taxon>
        <taxon>Ecdysozoa</taxon>
        <taxon>Nematoda</taxon>
        <taxon>Chromadorea</taxon>
        <taxon>Rhabditida</taxon>
        <taxon>Tylenchina</taxon>
        <taxon>Tylenchomorpha</taxon>
        <taxon>Sphaerularioidea</taxon>
        <taxon>Anguinidae</taxon>
        <taxon>Anguininae</taxon>
        <taxon>Ditylenchus</taxon>
    </lineage>
</organism>
<dbReference type="WBParaSite" id="jg24060">
    <property type="protein sequence ID" value="jg24060"/>
    <property type="gene ID" value="jg24060"/>
</dbReference>
<evidence type="ECO:0000313" key="2">
    <source>
        <dbReference type="WBParaSite" id="jg24060"/>
    </source>
</evidence>
<keyword evidence="1" id="KW-1185">Reference proteome</keyword>
<proteinExistence type="predicted"/>
<name>A0A915DWY3_9BILA</name>
<accession>A0A915DWY3</accession>
<protein>
    <submittedName>
        <fullName evidence="2">Uncharacterized protein</fullName>
    </submittedName>
</protein>
<dbReference type="Proteomes" id="UP000887574">
    <property type="component" value="Unplaced"/>
</dbReference>
<sequence length="159" mass="18166">MRTFESVVSVLESLENYFDGKSVRMNLFLKGIRHSASFTGLGRKIEVLPSSTCENLGLLELCSFYGDRDEKLVTRSPVVWQKLIDEWFDAEDTKWIRKGGLPKLLEYCASFKIVVGTISGKEVRKKLFKFQQHPEDFYGFIDEAVCAGTTKNATYDDED</sequence>
<reference evidence="2" key="1">
    <citation type="submission" date="2022-11" db="UniProtKB">
        <authorList>
            <consortium name="WormBaseParasite"/>
        </authorList>
    </citation>
    <scope>IDENTIFICATION</scope>
</reference>
<evidence type="ECO:0000313" key="1">
    <source>
        <dbReference type="Proteomes" id="UP000887574"/>
    </source>
</evidence>